<gene>
    <name evidence="2" type="ORF">DFP72DRAFT_1006616</name>
</gene>
<dbReference type="PANTHER" id="PTHR48079">
    <property type="entry name" value="PROTEIN YEEZ"/>
    <property type="match status" value="1"/>
</dbReference>
<dbReference type="SUPFAM" id="SSF51735">
    <property type="entry name" value="NAD(P)-binding Rossmann-fold domains"/>
    <property type="match status" value="1"/>
</dbReference>
<dbReference type="GO" id="GO:0005737">
    <property type="term" value="C:cytoplasm"/>
    <property type="evidence" value="ECO:0007669"/>
    <property type="project" value="TreeGrafter"/>
</dbReference>
<protein>
    <recommendedName>
        <fullName evidence="1">NAD(P)-binding domain-containing protein</fullName>
    </recommendedName>
</protein>
<keyword evidence="3" id="KW-1185">Reference proteome</keyword>
<dbReference type="Proteomes" id="UP000521943">
    <property type="component" value="Unassembled WGS sequence"/>
</dbReference>
<dbReference type="Gene3D" id="3.40.50.720">
    <property type="entry name" value="NAD(P)-binding Rossmann-like Domain"/>
    <property type="match status" value="1"/>
</dbReference>
<accession>A0A8H6I2Q8</accession>
<comment type="caution">
    <text evidence="2">The sequence shown here is derived from an EMBL/GenBank/DDBJ whole genome shotgun (WGS) entry which is preliminary data.</text>
</comment>
<dbReference type="GO" id="GO:0004029">
    <property type="term" value="F:aldehyde dehydrogenase (NAD+) activity"/>
    <property type="evidence" value="ECO:0007669"/>
    <property type="project" value="TreeGrafter"/>
</dbReference>
<dbReference type="InterPro" id="IPR016040">
    <property type="entry name" value="NAD(P)-bd_dom"/>
</dbReference>
<dbReference type="InterPro" id="IPR051783">
    <property type="entry name" value="NAD(P)-dependent_oxidoreduct"/>
</dbReference>
<evidence type="ECO:0000313" key="3">
    <source>
        <dbReference type="Proteomes" id="UP000521943"/>
    </source>
</evidence>
<dbReference type="PANTHER" id="PTHR48079:SF6">
    <property type="entry name" value="NAD(P)-BINDING DOMAIN-CONTAINING PROTEIN-RELATED"/>
    <property type="match status" value="1"/>
</dbReference>
<dbReference type="OrthoDB" id="10262413at2759"/>
<dbReference type="Pfam" id="PF13460">
    <property type="entry name" value="NAD_binding_10"/>
    <property type="match status" value="1"/>
</dbReference>
<proteinExistence type="predicted"/>
<reference evidence="2 3" key="1">
    <citation type="submission" date="2020-07" db="EMBL/GenBank/DDBJ databases">
        <title>Comparative genomics of pyrophilous fungi reveals a link between fire events and developmental genes.</title>
        <authorList>
            <consortium name="DOE Joint Genome Institute"/>
            <person name="Steindorff A.S."/>
            <person name="Carver A."/>
            <person name="Calhoun S."/>
            <person name="Stillman K."/>
            <person name="Liu H."/>
            <person name="Lipzen A."/>
            <person name="Pangilinan J."/>
            <person name="Labutti K."/>
            <person name="Bruns T.D."/>
            <person name="Grigoriev I.V."/>
        </authorList>
    </citation>
    <scope>NUCLEOTIDE SEQUENCE [LARGE SCALE GENOMIC DNA]</scope>
    <source>
        <strain evidence="2 3">CBS 144469</strain>
    </source>
</reference>
<evidence type="ECO:0000259" key="1">
    <source>
        <dbReference type="Pfam" id="PF13460"/>
    </source>
</evidence>
<sequence>MASKLNILFTGATGYIGGEVFAKLLDHPKFSTFNITALVRSPEKAEKLRTLQVQVVVGSHSDEPLMEKLASEADIVIATADADNVPAAKATLRGLKKRYAATKVPPTFIHTSGTGVLTDDAKGLYPTDTIYDDLNVAQLNSLPDTQFHRHVDLELLGGDEAGYVKTYIILPSTIYGLASTKLVDLGIQNRHSVQIPHLIRAAIDRGRGGMVGPGKNIWPNVHITEISDVYMTVLNAILDNKNPGHGREGLYFGENGEYTMYQLAKRISEVLVELGLGKDSEPSPFTTEEIDKYFDGSLYMGTNSRCRANRARALGWKPTKTTDDMLSSVKPEVEAILEERKRTGSLAVKPTAGYAATT</sequence>
<dbReference type="AlphaFoldDB" id="A0A8H6I2Q8"/>
<dbReference type="EMBL" id="JACGCI010000021">
    <property type="protein sequence ID" value="KAF6757828.1"/>
    <property type="molecule type" value="Genomic_DNA"/>
</dbReference>
<name>A0A8H6I2Q8_9AGAR</name>
<dbReference type="InterPro" id="IPR036291">
    <property type="entry name" value="NAD(P)-bd_dom_sf"/>
</dbReference>
<feature type="domain" description="NAD(P)-binding" evidence="1">
    <location>
        <begin position="11"/>
        <end position="93"/>
    </location>
</feature>
<organism evidence="2 3">
    <name type="scientific">Ephemerocybe angulata</name>
    <dbReference type="NCBI Taxonomy" id="980116"/>
    <lineage>
        <taxon>Eukaryota</taxon>
        <taxon>Fungi</taxon>
        <taxon>Dikarya</taxon>
        <taxon>Basidiomycota</taxon>
        <taxon>Agaricomycotina</taxon>
        <taxon>Agaricomycetes</taxon>
        <taxon>Agaricomycetidae</taxon>
        <taxon>Agaricales</taxon>
        <taxon>Agaricineae</taxon>
        <taxon>Psathyrellaceae</taxon>
        <taxon>Ephemerocybe</taxon>
    </lineage>
</organism>
<evidence type="ECO:0000313" key="2">
    <source>
        <dbReference type="EMBL" id="KAF6757828.1"/>
    </source>
</evidence>